<keyword evidence="2" id="KW-0479">Metal-binding</keyword>
<dbReference type="EMBL" id="AP027151">
    <property type="protein sequence ID" value="BDV44210.1"/>
    <property type="molecule type" value="Genomic_DNA"/>
</dbReference>
<keyword evidence="6" id="KW-0472">Membrane</keyword>
<keyword evidence="1" id="KW-0004">4Fe-4S</keyword>
<dbReference type="Proteomes" id="UP001317705">
    <property type="component" value="Chromosome"/>
</dbReference>
<feature type="transmembrane region" description="Helical" evidence="6">
    <location>
        <begin position="107"/>
        <end position="128"/>
    </location>
</feature>
<dbReference type="SUPFAM" id="SSF46548">
    <property type="entry name" value="alpha-helical ferredoxin"/>
    <property type="match status" value="1"/>
</dbReference>
<sequence>MQPNPAVFTPLLIASLLFFTWSIYRRLSLVSLGRPAHTFRSIGAGLREMFLYAFVQKRVLRKSFGFNHFVIFWSCIVLAFVNVEFLVSGVVPAARLSLLPDFLYLPIRLLSDVMAALALLAIIIAFVRRTVFPPYPESRTLESYAIIVLIAVHMIAYFGVNAAEIAKGGERAAAVMPVSSFFGQLLAGLSDKHIEATYNFYWWLHAFALLAFINVLIPYSKHLHVFTAIANCFLRREEKPNAQQPELFEEGRLFGAGQVNLLSWKDLFDGFACTKCGRCQNVCPAANTGKPLNPRQVVGDIKANLLANGPLLKRGGVPTVPLIGDGGSGSIAEDVIWSCTSCGACMEVCPVFIEHLPKMIELRRHLVEMEAKFPEELLNLFENMEQRSNPWGIAPAERTKWCSQLEVKPFEAGVTEYLLYVGCAGSFDSRSKQVTLALAQILDAAGVSWGILGKDEKCCGDSLRRLGNEFVFDRMARENVALFKERGVTKVITQCPHCFSTLRNDYRQYGIELEVIHHSELIATLLAEGRVPLTHEVTELGAIVFHDSCYLGRHNDVYEAPRRVLTATTGVVPGEFGRSREESFCCGAGGGRMWMEEKLGSRINLNRVTEALYRNPDTICVSCPYCMTMFEDGLKDKQASQTRVRDIAEVVAEGMRPVA</sequence>
<dbReference type="Gene3D" id="1.10.1060.10">
    <property type="entry name" value="Alpha-helical ferredoxin"/>
    <property type="match status" value="1"/>
</dbReference>
<feature type="transmembrane region" description="Helical" evidence="6">
    <location>
        <begin position="140"/>
        <end position="160"/>
    </location>
</feature>
<evidence type="ECO:0000256" key="2">
    <source>
        <dbReference type="ARBA" id="ARBA00022723"/>
    </source>
</evidence>
<proteinExistence type="predicted"/>
<feature type="transmembrane region" description="Helical" evidence="6">
    <location>
        <begin position="6"/>
        <end position="24"/>
    </location>
</feature>
<dbReference type="InterPro" id="IPR004017">
    <property type="entry name" value="Cys_rich_dom"/>
</dbReference>
<dbReference type="Gene3D" id="1.20.950.20">
    <property type="entry name" value="Transmembrane di-heme cytochromes, Chain C"/>
    <property type="match status" value="1"/>
</dbReference>
<dbReference type="Pfam" id="PF02754">
    <property type="entry name" value="CCG"/>
    <property type="match status" value="2"/>
</dbReference>
<evidence type="ECO:0000259" key="7">
    <source>
        <dbReference type="PROSITE" id="PS51379"/>
    </source>
</evidence>
<dbReference type="SUPFAM" id="SSF103501">
    <property type="entry name" value="Respiratory nitrate reductase 1 gamma chain"/>
    <property type="match status" value="1"/>
</dbReference>
<dbReference type="InterPro" id="IPR009051">
    <property type="entry name" value="Helical_ferredxn"/>
</dbReference>
<evidence type="ECO:0000256" key="6">
    <source>
        <dbReference type="SAM" id="Phobius"/>
    </source>
</evidence>
<organism evidence="8 9">
    <name type="scientific">Geotalea uraniireducens</name>
    <dbReference type="NCBI Taxonomy" id="351604"/>
    <lineage>
        <taxon>Bacteria</taxon>
        <taxon>Pseudomonadati</taxon>
        <taxon>Thermodesulfobacteriota</taxon>
        <taxon>Desulfuromonadia</taxon>
        <taxon>Geobacterales</taxon>
        <taxon>Geobacteraceae</taxon>
        <taxon>Geotalea</taxon>
    </lineage>
</organism>
<keyword evidence="9" id="KW-1185">Reference proteome</keyword>
<dbReference type="InterPro" id="IPR017900">
    <property type="entry name" value="4Fe4S_Fe_S_CS"/>
</dbReference>
<dbReference type="PROSITE" id="PS51379">
    <property type="entry name" value="4FE4S_FER_2"/>
    <property type="match status" value="2"/>
</dbReference>
<keyword evidence="3" id="KW-0560">Oxidoreductase</keyword>
<evidence type="ECO:0000256" key="3">
    <source>
        <dbReference type="ARBA" id="ARBA00023002"/>
    </source>
</evidence>
<protein>
    <submittedName>
        <fullName evidence="8">Electron transfer flavoprotein</fullName>
    </submittedName>
</protein>
<evidence type="ECO:0000313" key="8">
    <source>
        <dbReference type="EMBL" id="BDV44210.1"/>
    </source>
</evidence>
<dbReference type="PANTHER" id="PTHR43255">
    <property type="entry name" value="IRON-SULFUR-BINDING OXIDOREDUCTASE FADF-RELATED-RELATED"/>
    <property type="match status" value="1"/>
</dbReference>
<dbReference type="InterPro" id="IPR036197">
    <property type="entry name" value="NarG-like_sf"/>
</dbReference>
<feature type="transmembrane region" description="Helical" evidence="6">
    <location>
        <begin position="201"/>
        <end position="219"/>
    </location>
</feature>
<dbReference type="Pfam" id="PF13183">
    <property type="entry name" value="Fer4_8"/>
    <property type="match status" value="1"/>
</dbReference>
<keyword evidence="6" id="KW-1133">Transmembrane helix</keyword>
<keyword evidence="4" id="KW-0408">Iron</keyword>
<evidence type="ECO:0000256" key="4">
    <source>
        <dbReference type="ARBA" id="ARBA00023004"/>
    </source>
</evidence>
<dbReference type="InterPro" id="IPR051460">
    <property type="entry name" value="HdrC_iron-sulfur_subunit"/>
</dbReference>
<dbReference type="PANTHER" id="PTHR43255:SF1">
    <property type="entry name" value="IRON-SULFUR-BINDING OXIDOREDUCTASE FADF-RELATED"/>
    <property type="match status" value="1"/>
</dbReference>
<dbReference type="PROSITE" id="PS00198">
    <property type="entry name" value="4FE4S_FER_1"/>
    <property type="match status" value="1"/>
</dbReference>
<gene>
    <name evidence="8" type="ORF">GURASL_31330</name>
</gene>
<evidence type="ECO:0000256" key="5">
    <source>
        <dbReference type="ARBA" id="ARBA00023014"/>
    </source>
</evidence>
<name>A0ABN6VYC1_9BACT</name>
<reference evidence="8 9" key="1">
    <citation type="submission" date="2022-12" db="EMBL/GenBank/DDBJ databases">
        <title>Polyphasic characterization of Geotalea uranireducens NIT-SL11 newly isolated from a complex of sewage sludge and microbially reduced graphene oxide.</title>
        <authorList>
            <person name="Xie L."/>
            <person name="Yoshida N."/>
            <person name="Meng L."/>
        </authorList>
    </citation>
    <scope>NUCLEOTIDE SEQUENCE [LARGE SCALE GENOMIC DNA]</scope>
    <source>
        <strain evidence="8 9">NIT-SL11</strain>
    </source>
</reference>
<feature type="domain" description="4Fe-4S ferredoxin-type" evidence="7">
    <location>
        <begin position="329"/>
        <end position="358"/>
    </location>
</feature>
<keyword evidence="6" id="KW-0812">Transmembrane</keyword>
<feature type="domain" description="4Fe-4S ferredoxin-type" evidence="7">
    <location>
        <begin position="264"/>
        <end position="294"/>
    </location>
</feature>
<keyword evidence="5" id="KW-0411">Iron-sulfur</keyword>
<evidence type="ECO:0000256" key="1">
    <source>
        <dbReference type="ARBA" id="ARBA00022485"/>
    </source>
</evidence>
<dbReference type="RefSeq" id="WP_282000318.1">
    <property type="nucleotide sequence ID" value="NZ_AP027151.1"/>
</dbReference>
<accession>A0ABN6VYC1</accession>
<evidence type="ECO:0000313" key="9">
    <source>
        <dbReference type="Proteomes" id="UP001317705"/>
    </source>
</evidence>
<feature type="transmembrane region" description="Helical" evidence="6">
    <location>
        <begin position="66"/>
        <end position="87"/>
    </location>
</feature>
<dbReference type="InterPro" id="IPR017896">
    <property type="entry name" value="4Fe4S_Fe-S-bd"/>
</dbReference>